<evidence type="ECO:0000313" key="3">
    <source>
        <dbReference type="Proteomes" id="UP000186469"/>
    </source>
</evidence>
<reference evidence="2 3" key="1">
    <citation type="submission" date="2016-12" db="EMBL/GenBank/DDBJ databases">
        <authorList>
            <person name="Song W.-J."/>
            <person name="Kurnit D.M."/>
        </authorList>
    </citation>
    <scope>NUCLEOTIDE SEQUENCE [LARGE SCALE GENOMIC DNA]</scope>
    <source>
        <strain evidence="2 3">DSM 11393</strain>
    </source>
</reference>
<dbReference type="CDD" id="cd02801">
    <property type="entry name" value="DUS_like_FMN"/>
    <property type="match status" value="1"/>
</dbReference>
<dbReference type="InterPro" id="IPR024036">
    <property type="entry name" value="tRNA-dHydroUridine_Synthase_C"/>
</dbReference>
<sequence>MTQPLIITPDKPWLAPLAGYSDLPFRLLCRHYGAAVAVTEMVSAKGLFYNSKASMALLATHPNLPKISAQAKKAWHFPHESVLTGSVLTGSISGGSVLGLENKLNSSEATTTNLTQPINLTHPINVDELQKYNDNPLVVQLFGAEPEYMGRAVATLRELGYSYFDCNMGCSVPKVVKAGAGAALLKEPALALDVAKAMINAASPQTVGFKLRLGWLNGSDTYLDLALALQDAGAGWITLHPRSAKQAFTGKADWTALEKLKKVLTIPLIASGDLLDAQSAVNCVKETGVDSVMFARGAMHAPYIFQDYLQLLKHGTQAEINLDDETQAFKTFILNLVERHVRLVQTFMPAMDSNTASRIALLKMRTFVPKYVRHFSGVKELRSRLIKINSWEELFEILSDKQ</sequence>
<evidence type="ECO:0000259" key="1">
    <source>
        <dbReference type="Pfam" id="PF01207"/>
    </source>
</evidence>
<feature type="domain" description="DUS-like FMN-binding" evidence="1">
    <location>
        <begin position="14"/>
        <end position="65"/>
    </location>
</feature>
<dbReference type="Proteomes" id="UP000186469">
    <property type="component" value="Unassembled WGS sequence"/>
</dbReference>
<gene>
    <name evidence="2" type="ORF">SAMN02745728_01856</name>
</gene>
<proteinExistence type="predicted"/>
<accession>A0A1M7TCZ1</accession>
<dbReference type="EMBL" id="FRDI01000010">
    <property type="protein sequence ID" value="SHN68585.1"/>
    <property type="molecule type" value="Genomic_DNA"/>
</dbReference>
<organism evidence="2 3">
    <name type="scientific">Desulfovibrio litoralis DSM 11393</name>
    <dbReference type="NCBI Taxonomy" id="1121455"/>
    <lineage>
        <taxon>Bacteria</taxon>
        <taxon>Pseudomonadati</taxon>
        <taxon>Thermodesulfobacteriota</taxon>
        <taxon>Desulfovibrionia</taxon>
        <taxon>Desulfovibrionales</taxon>
        <taxon>Desulfovibrionaceae</taxon>
        <taxon>Desulfovibrio</taxon>
    </lineage>
</organism>
<dbReference type="InterPro" id="IPR035587">
    <property type="entry name" value="DUS-like_FMN-bd"/>
</dbReference>
<dbReference type="SUPFAM" id="SSF51395">
    <property type="entry name" value="FMN-linked oxidoreductases"/>
    <property type="match status" value="1"/>
</dbReference>
<evidence type="ECO:0000313" key="2">
    <source>
        <dbReference type="EMBL" id="SHN68585.1"/>
    </source>
</evidence>
<dbReference type="Gene3D" id="3.20.20.70">
    <property type="entry name" value="Aldolase class I"/>
    <property type="match status" value="1"/>
</dbReference>
<dbReference type="PANTHER" id="PTHR45846:SF1">
    <property type="entry name" value="TRNA-DIHYDROURIDINE(47) SYNTHASE [NAD(P)(+)]-LIKE"/>
    <property type="match status" value="1"/>
</dbReference>
<dbReference type="GO" id="GO:0017150">
    <property type="term" value="F:tRNA dihydrouridine synthase activity"/>
    <property type="evidence" value="ECO:0007669"/>
    <property type="project" value="TreeGrafter"/>
</dbReference>
<keyword evidence="3" id="KW-1185">Reference proteome</keyword>
<feature type="domain" description="DUS-like FMN-binding" evidence="1">
    <location>
        <begin position="126"/>
        <end position="390"/>
    </location>
</feature>
<dbReference type="RefSeq" id="WP_072697545.1">
    <property type="nucleotide sequence ID" value="NZ_FRDI01000010.1"/>
</dbReference>
<dbReference type="Gene3D" id="1.10.1200.80">
    <property type="entry name" value="Putative flavin oxidoreducatase, domain 2"/>
    <property type="match status" value="1"/>
</dbReference>
<dbReference type="PANTHER" id="PTHR45846">
    <property type="entry name" value="TRNA-DIHYDROURIDINE(47) SYNTHASE [NAD(P)(+)]-LIKE"/>
    <property type="match status" value="1"/>
</dbReference>
<dbReference type="GO" id="GO:0003723">
    <property type="term" value="F:RNA binding"/>
    <property type="evidence" value="ECO:0007669"/>
    <property type="project" value="TreeGrafter"/>
</dbReference>
<protein>
    <submittedName>
        <fullName evidence="2">Putative TIM-barrel protein, nifR3 family</fullName>
    </submittedName>
</protein>
<name>A0A1M7TCZ1_9BACT</name>
<dbReference type="InterPro" id="IPR013785">
    <property type="entry name" value="Aldolase_TIM"/>
</dbReference>
<dbReference type="Pfam" id="PF01207">
    <property type="entry name" value="Dus"/>
    <property type="match status" value="2"/>
</dbReference>
<dbReference type="AlphaFoldDB" id="A0A1M7TCZ1"/>
<dbReference type="STRING" id="1121455.SAMN02745728_01856"/>